<sequence>MKASIVGPLGLGALAGIAGVAGAVGAGLPILGCLAAYSLCGAAGVLGGAVLNYRMVTAHETAHETRETETSPRVQAASAASSPRRLSAAG</sequence>
<evidence type="ECO:0000313" key="3">
    <source>
        <dbReference type="EMBL" id="SFI31236.1"/>
    </source>
</evidence>
<keyword evidence="2" id="KW-1133">Transmembrane helix</keyword>
<dbReference type="AlphaFoldDB" id="A0A1I3H689"/>
<name>A0A1I3H689_9RHOB</name>
<evidence type="ECO:0000256" key="2">
    <source>
        <dbReference type="SAM" id="Phobius"/>
    </source>
</evidence>
<dbReference type="RefSeq" id="WP_092860320.1">
    <property type="nucleotide sequence ID" value="NZ_FOQH01000005.1"/>
</dbReference>
<protein>
    <submittedName>
        <fullName evidence="3">Uncharacterized protein</fullName>
    </submittedName>
</protein>
<dbReference type="Proteomes" id="UP000199377">
    <property type="component" value="Unassembled WGS sequence"/>
</dbReference>
<gene>
    <name evidence="3" type="ORF">SAMN05216258_105523</name>
</gene>
<keyword evidence="4" id="KW-1185">Reference proteome</keyword>
<keyword evidence="2" id="KW-0812">Transmembrane</keyword>
<reference evidence="3 4" key="1">
    <citation type="submission" date="2016-10" db="EMBL/GenBank/DDBJ databases">
        <authorList>
            <person name="de Groot N.N."/>
        </authorList>
    </citation>
    <scope>NUCLEOTIDE SEQUENCE [LARGE SCALE GENOMIC DNA]</scope>
    <source>
        <strain evidence="3 4">CGMCC 1.11030</strain>
    </source>
</reference>
<evidence type="ECO:0000256" key="1">
    <source>
        <dbReference type="SAM" id="MobiDB-lite"/>
    </source>
</evidence>
<keyword evidence="2" id="KW-0472">Membrane</keyword>
<proteinExistence type="predicted"/>
<feature type="compositionally biased region" description="Low complexity" evidence="1">
    <location>
        <begin position="76"/>
        <end position="90"/>
    </location>
</feature>
<organism evidence="3 4">
    <name type="scientific">Albimonas pacifica</name>
    <dbReference type="NCBI Taxonomy" id="1114924"/>
    <lineage>
        <taxon>Bacteria</taxon>
        <taxon>Pseudomonadati</taxon>
        <taxon>Pseudomonadota</taxon>
        <taxon>Alphaproteobacteria</taxon>
        <taxon>Rhodobacterales</taxon>
        <taxon>Paracoccaceae</taxon>
        <taxon>Albimonas</taxon>
    </lineage>
</organism>
<evidence type="ECO:0000313" key="4">
    <source>
        <dbReference type="Proteomes" id="UP000199377"/>
    </source>
</evidence>
<dbReference type="EMBL" id="FOQH01000005">
    <property type="protein sequence ID" value="SFI31236.1"/>
    <property type="molecule type" value="Genomic_DNA"/>
</dbReference>
<feature type="region of interest" description="Disordered" evidence="1">
    <location>
        <begin position="62"/>
        <end position="90"/>
    </location>
</feature>
<feature type="transmembrane region" description="Helical" evidence="2">
    <location>
        <begin position="35"/>
        <end position="53"/>
    </location>
</feature>
<accession>A0A1I3H689</accession>